<proteinExistence type="predicted"/>
<feature type="compositionally biased region" description="Low complexity" evidence="1">
    <location>
        <begin position="178"/>
        <end position="192"/>
    </location>
</feature>
<dbReference type="AlphaFoldDB" id="G8C2S9"/>
<evidence type="ECO:0000256" key="1">
    <source>
        <dbReference type="SAM" id="MobiDB-lite"/>
    </source>
</evidence>
<dbReference type="HOGENOM" id="CLU_1303045_0_0_14"/>
<name>G8C2S9_9MOLU</name>
<evidence type="ECO:0000313" key="2">
    <source>
        <dbReference type="EMBL" id="CCE66627.1"/>
    </source>
</evidence>
<organism evidence="2">
    <name type="scientific">Candidatus Mycoplasma haematominutum 'Birmingham 1'</name>
    <dbReference type="NCBI Taxonomy" id="1116213"/>
    <lineage>
        <taxon>Bacteria</taxon>
        <taxon>Bacillati</taxon>
        <taxon>Mycoplasmatota</taxon>
        <taxon>Mollicutes</taxon>
        <taxon>Mycoplasmataceae</taxon>
        <taxon>Mycoplasma</taxon>
    </lineage>
</organism>
<gene>
    <name evidence="2" type="ORF">MHM_01090</name>
</gene>
<dbReference type="KEGG" id="mhb:MHM_01090"/>
<dbReference type="RefSeq" id="WP_015511492.1">
    <property type="nucleotide sequence ID" value="NC_021007.1"/>
</dbReference>
<dbReference type="PATRIC" id="fig|1116213.3.peg.118"/>
<reference evidence="2" key="2">
    <citation type="submission" date="2011-11" db="EMBL/GenBank/DDBJ databases">
        <authorList>
            <person name="Barker E."/>
        </authorList>
    </citation>
    <scope>NUCLEOTIDE SEQUENCE</scope>
    <source>
        <strain evidence="2">Birmingham 1</strain>
    </source>
</reference>
<sequence>MAFYLKGLLWLGVLGGALTGIGLPTNNAVQSILNRQQVRKTGWHTQAGRDYESYWYGAGGFGDARDKQVQNNRQWETEFNNVLTGIRSSWGKQNVGKGLEKGFHNWLKNKKKICENGNSSNGCYVGKMEFIDNKGETLYGRIPVRDSKGKHNLYVKWQKCKAGAKASAIWQGKKKSESNNTASASESSQQTNQYKWCFEEAKVTK</sequence>
<dbReference type="EMBL" id="HE613254">
    <property type="protein sequence ID" value="CCE66627.1"/>
    <property type="molecule type" value="Genomic_DNA"/>
</dbReference>
<feature type="region of interest" description="Disordered" evidence="1">
    <location>
        <begin position="171"/>
        <end position="192"/>
    </location>
</feature>
<protein>
    <submittedName>
        <fullName evidence="2">Uncharacterized protein</fullName>
    </submittedName>
</protein>
<reference evidence="2" key="1">
    <citation type="submission" date="2011-11" db="EMBL/GenBank/DDBJ databases">
        <title>Complete genome sequence of Candidatus Mycoplasma haemominutum.</title>
        <authorList>
            <person name="Barker E.N."/>
            <person name="Darby A.C."/>
            <person name="Helps C.R."/>
            <person name="Peters I.R."/>
            <person name="Hughes M.A."/>
            <person name="Radford A.D."/>
            <person name="Novacco M."/>
            <person name="Boretti F."/>
            <person name="Hofmann-Lehmann R."/>
            <person name="Tasker S."/>
        </authorList>
    </citation>
    <scope>NUCLEOTIDE SEQUENCE</scope>
    <source>
        <strain evidence="2">Birmingham 1</strain>
    </source>
</reference>
<accession>G8C2S9</accession>